<feature type="transmembrane region" description="Helical" evidence="1">
    <location>
        <begin position="143"/>
        <end position="164"/>
    </location>
</feature>
<feature type="transmembrane region" description="Helical" evidence="1">
    <location>
        <begin position="170"/>
        <end position="188"/>
    </location>
</feature>
<dbReference type="InterPro" id="IPR009339">
    <property type="entry name" value="DUF998"/>
</dbReference>
<dbReference type="AlphaFoldDB" id="A0A371IR63"/>
<dbReference type="Proteomes" id="UP000243494">
    <property type="component" value="Unassembled WGS sequence"/>
</dbReference>
<keyword evidence="1" id="KW-1133">Transmembrane helix</keyword>
<reference evidence="2 3" key="1">
    <citation type="journal article" date="2017" name="Genome Announc.">
        <title>Draft Genome Sequence of Romboutsia maritimum sp. nov. Strain CCRI-22766(T), Isolated from Coastal Estuarine Mud.</title>
        <authorList>
            <person name="Maheux A.F."/>
            <person name="Boudreau D.K."/>
            <person name="Berube E."/>
            <person name="Boissinot M."/>
            <person name="Raymond F."/>
            <person name="Brodeur S."/>
            <person name="Corbeil J."/>
            <person name="Brightwell G."/>
            <person name="Broda D."/>
            <person name="Omar R.F."/>
            <person name="Bergeron M.G."/>
        </authorList>
    </citation>
    <scope>NUCLEOTIDE SEQUENCE [LARGE SCALE GENOMIC DNA]</scope>
    <source>
        <strain evidence="2 3">CCRI-22766</strain>
    </source>
</reference>
<protein>
    <submittedName>
        <fullName evidence="2">DUF998 domain-containing protein</fullName>
    </submittedName>
</protein>
<feature type="transmembrane region" description="Helical" evidence="1">
    <location>
        <begin position="12"/>
        <end position="34"/>
    </location>
</feature>
<dbReference type="Pfam" id="PF06197">
    <property type="entry name" value="DUF998"/>
    <property type="match status" value="1"/>
</dbReference>
<feature type="transmembrane region" description="Helical" evidence="1">
    <location>
        <begin position="115"/>
        <end position="136"/>
    </location>
</feature>
<proteinExistence type="predicted"/>
<evidence type="ECO:0000313" key="3">
    <source>
        <dbReference type="Proteomes" id="UP000243494"/>
    </source>
</evidence>
<dbReference type="RefSeq" id="WP_095405801.1">
    <property type="nucleotide sequence ID" value="NZ_NOJZ02000022.1"/>
</dbReference>
<keyword evidence="1" id="KW-0812">Transmembrane</keyword>
<evidence type="ECO:0000256" key="1">
    <source>
        <dbReference type="SAM" id="Phobius"/>
    </source>
</evidence>
<keyword evidence="3" id="KW-1185">Reference proteome</keyword>
<keyword evidence="1" id="KW-0472">Membrane</keyword>
<dbReference type="OrthoDB" id="2067339at2"/>
<feature type="transmembrane region" description="Helical" evidence="1">
    <location>
        <begin position="86"/>
        <end position="109"/>
    </location>
</feature>
<comment type="caution">
    <text evidence="2">The sequence shown here is derived from an EMBL/GenBank/DDBJ whole genome shotgun (WGS) entry which is preliminary data.</text>
</comment>
<organism evidence="2 3">
    <name type="scientific">Romboutsia maritimum</name>
    <dbReference type="NCBI Taxonomy" id="2020948"/>
    <lineage>
        <taxon>Bacteria</taxon>
        <taxon>Bacillati</taxon>
        <taxon>Bacillota</taxon>
        <taxon>Clostridia</taxon>
        <taxon>Peptostreptococcales</taxon>
        <taxon>Peptostreptococcaceae</taxon>
        <taxon>Romboutsia</taxon>
    </lineage>
</organism>
<sequence>MSFWGSKLSWILLIIAIVGDVIVPYILGLFYPNYSQIRDVMSILGNPNSPVKSYYNAWLMIVGTLLLISAFNLYKNYNRVYKLFSLVVFILVSTFAIGDCIISSIFSTYSQIHSIGSGIGFTALALVSLIISAIYFRDSNFIGSIMCIVLFILSLVLFILFLVPSSLIGLWQRLLLVVIYLPLLNEGVNNIKK</sequence>
<dbReference type="EMBL" id="NOJZ02000022">
    <property type="protein sequence ID" value="RDY22971.1"/>
    <property type="molecule type" value="Genomic_DNA"/>
</dbReference>
<accession>A0A371IR63</accession>
<feature type="transmembrane region" description="Helical" evidence="1">
    <location>
        <begin position="54"/>
        <end position="74"/>
    </location>
</feature>
<gene>
    <name evidence="2" type="ORF">CHF27_010725</name>
</gene>
<name>A0A371IR63_9FIRM</name>
<evidence type="ECO:0000313" key="2">
    <source>
        <dbReference type="EMBL" id="RDY22971.1"/>
    </source>
</evidence>